<evidence type="ECO:0000259" key="5">
    <source>
        <dbReference type="PROSITE" id="PS50850"/>
    </source>
</evidence>
<dbReference type="RefSeq" id="WP_195874804.1">
    <property type="nucleotide sequence ID" value="NZ_JADOEL010000002.1"/>
</dbReference>
<feature type="transmembrane region" description="Helical" evidence="4">
    <location>
        <begin position="52"/>
        <end position="75"/>
    </location>
</feature>
<dbReference type="SUPFAM" id="SSF103473">
    <property type="entry name" value="MFS general substrate transporter"/>
    <property type="match status" value="1"/>
</dbReference>
<feature type="transmembrane region" description="Helical" evidence="4">
    <location>
        <begin position="144"/>
        <end position="165"/>
    </location>
</feature>
<dbReference type="PANTHER" id="PTHR23523:SF2">
    <property type="entry name" value="2-NITROIMIDAZOLE TRANSPORTER"/>
    <property type="match status" value="1"/>
</dbReference>
<keyword evidence="1 4" id="KW-0812">Transmembrane</keyword>
<feature type="transmembrane region" description="Helical" evidence="4">
    <location>
        <begin position="257"/>
        <end position="278"/>
    </location>
</feature>
<feature type="transmembrane region" description="Helical" evidence="4">
    <location>
        <begin position="110"/>
        <end position="132"/>
    </location>
</feature>
<gene>
    <name evidence="6" type="ORF">IXC47_04380</name>
</gene>
<evidence type="ECO:0000256" key="1">
    <source>
        <dbReference type="ARBA" id="ARBA00022692"/>
    </source>
</evidence>
<feature type="transmembrane region" description="Helical" evidence="4">
    <location>
        <begin position="342"/>
        <end position="362"/>
    </location>
</feature>
<dbReference type="InterPro" id="IPR036259">
    <property type="entry name" value="MFS_trans_sf"/>
</dbReference>
<proteinExistence type="predicted"/>
<comment type="caution">
    <text evidence="6">The sequence shown here is derived from an EMBL/GenBank/DDBJ whole genome shotgun (WGS) entry which is preliminary data.</text>
</comment>
<feature type="transmembrane region" description="Helical" evidence="4">
    <location>
        <begin position="87"/>
        <end position="104"/>
    </location>
</feature>
<evidence type="ECO:0000256" key="4">
    <source>
        <dbReference type="SAM" id="Phobius"/>
    </source>
</evidence>
<reference evidence="6 7" key="1">
    <citation type="submission" date="2020-11" db="EMBL/GenBank/DDBJ databases">
        <title>WGS of Herminiimonas contaminans strain Marseille-Q4544 isolated from planarians Schmidtea mediterranea.</title>
        <authorList>
            <person name="Kangale L."/>
        </authorList>
    </citation>
    <scope>NUCLEOTIDE SEQUENCE [LARGE SCALE GENOMIC DNA]</scope>
    <source>
        <strain evidence="6 7">Marseille-Q4544</strain>
    </source>
</reference>
<feature type="domain" description="Major facilitator superfamily (MFS) profile" evidence="5">
    <location>
        <begin position="17"/>
        <end position="398"/>
    </location>
</feature>
<dbReference type="EMBL" id="JADOEL010000002">
    <property type="protein sequence ID" value="MBF8176916.1"/>
    <property type="molecule type" value="Genomic_DNA"/>
</dbReference>
<dbReference type="Gene3D" id="1.20.1250.20">
    <property type="entry name" value="MFS general substrate transporter like domains"/>
    <property type="match status" value="1"/>
</dbReference>
<dbReference type="Pfam" id="PF07690">
    <property type="entry name" value="MFS_1"/>
    <property type="match status" value="1"/>
</dbReference>
<dbReference type="InterPro" id="IPR011701">
    <property type="entry name" value="MFS"/>
</dbReference>
<dbReference type="InterPro" id="IPR052524">
    <property type="entry name" value="MFS_Cyanate_Porter"/>
</dbReference>
<feature type="transmembrane region" description="Helical" evidence="4">
    <location>
        <begin position="285"/>
        <end position="303"/>
    </location>
</feature>
<feature type="transmembrane region" description="Helical" evidence="4">
    <location>
        <begin position="374"/>
        <end position="394"/>
    </location>
</feature>
<organism evidence="6 7">
    <name type="scientific">Herminiimonas contaminans</name>
    <dbReference type="NCBI Taxonomy" id="1111140"/>
    <lineage>
        <taxon>Bacteria</taxon>
        <taxon>Pseudomonadati</taxon>
        <taxon>Pseudomonadota</taxon>
        <taxon>Betaproteobacteria</taxon>
        <taxon>Burkholderiales</taxon>
        <taxon>Oxalobacteraceae</taxon>
        <taxon>Herminiimonas</taxon>
    </lineage>
</organism>
<accession>A0ABS0EPX5</accession>
<feature type="transmembrane region" description="Helical" evidence="4">
    <location>
        <begin position="12"/>
        <end position="32"/>
    </location>
</feature>
<feature type="transmembrane region" description="Helical" evidence="4">
    <location>
        <begin position="171"/>
        <end position="193"/>
    </location>
</feature>
<keyword evidence="7" id="KW-1185">Reference proteome</keyword>
<keyword evidence="3 4" id="KW-0472">Membrane</keyword>
<evidence type="ECO:0000313" key="7">
    <source>
        <dbReference type="Proteomes" id="UP000657372"/>
    </source>
</evidence>
<evidence type="ECO:0000313" key="6">
    <source>
        <dbReference type="EMBL" id="MBF8176916.1"/>
    </source>
</evidence>
<evidence type="ECO:0000256" key="2">
    <source>
        <dbReference type="ARBA" id="ARBA00022989"/>
    </source>
</evidence>
<keyword evidence="2 4" id="KW-1133">Transmembrane helix</keyword>
<protein>
    <submittedName>
        <fullName evidence="6">MFS transporter</fullName>
    </submittedName>
</protein>
<feature type="transmembrane region" description="Helical" evidence="4">
    <location>
        <begin position="214"/>
        <end position="237"/>
    </location>
</feature>
<dbReference type="PROSITE" id="PS50850">
    <property type="entry name" value="MFS"/>
    <property type="match status" value="1"/>
</dbReference>
<sequence>MKQHSTASAPTTAQLASPALLLFGILLIATNLRVPFTSVAPLIDGIRSDLGLSSSAAGLLITLPLLAFAAVSPFGSTVAKKFGIERSLLAALLTIAAGILLRSAGTAWALYLGTWIIGSGIAIGNVLLPGLLKRSFPDQITKFTAIYVLTMGVASALGSVFAIPLAGLSDYGWRFAMVALIVLPLLSAVIWLPQLKRHTEVSGNTTPPPPSAPVWHSALAWQVSLFLGFNSFVYYIMTTWLPAMLTDAGYSAAEAGNLHGLMQLAAATPGLLIVPLVGRFKDQRGIAFGASMLTVISIVGLMFAPGLAVLWTCVFGFSAGATLILGLSFVSLRATSSLQAAALSGMAQCIGYTLAAIGPTLIGRIHDAQGNWHSTLLISASAAFLMALFGLYAGRNLHIGKRA</sequence>
<dbReference type="PANTHER" id="PTHR23523">
    <property type="match status" value="1"/>
</dbReference>
<dbReference type="Proteomes" id="UP000657372">
    <property type="component" value="Unassembled WGS sequence"/>
</dbReference>
<name>A0ABS0EPX5_9BURK</name>
<feature type="transmembrane region" description="Helical" evidence="4">
    <location>
        <begin position="309"/>
        <end position="330"/>
    </location>
</feature>
<dbReference type="InterPro" id="IPR020846">
    <property type="entry name" value="MFS_dom"/>
</dbReference>
<evidence type="ECO:0000256" key="3">
    <source>
        <dbReference type="ARBA" id="ARBA00023136"/>
    </source>
</evidence>